<organism evidence="1 2">
    <name type="scientific">Burkholderia lata (strain ATCC 17760 / DSM 23089 / LMG 22485 / NCIMB 9086 / R18194 / 383)</name>
    <dbReference type="NCBI Taxonomy" id="482957"/>
    <lineage>
        <taxon>Bacteria</taxon>
        <taxon>Pseudomonadati</taxon>
        <taxon>Pseudomonadota</taxon>
        <taxon>Betaproteobacteria</taxon>
        <taxon>Burkholderiales</taxon>
        <taxon>Burkholderiaceae</taxon>
        <taxon>Burkholderia</taxon>
        <taxon>Burkholderia cepacia complex</taxon>
    </lineage>
</organism>
<proteinExistence type="predicted"/>
<dbReference type="EMBL" id="CABVPY010000121">
    <property type="protein sequence ID" value="VWC50302.1"/>
    <property type="molecule type" value="Genomic_DNA"/>
</dbReference>
<dbReference type="Proteomes" id="UP000494170">
    <property type="component" value="Unassembled WGS sequence"/>
</dbReference>
<name>A0A6P2SQ47_BURL3</name>
<accession>A0A6P2SQ47</accession>
<sequence>MRGVGEGRKGRELATPAFAHRVGKRAAIVGEELERLRAAVFLAHEQQRDRRREQQQRGRRAHRVFVRERAQPFAERAVADLVVVLQECDERGRRQVRARFAARGAVVQRRRFALVREAFAERAREMAQRRVGVRAVVAVALAGQQHVRAVVEVVVPLRVETTGSEQAGRIALVLEHEVHMARVARVRAHAAREFAQPRVVVDRVRGIDAQPVETEFVEPVQRVLDEERAGLFARKVDGRPPRGLPVGAEERGRVARQQVAFRAEVVVDDVEEHLQIEPVRGIDERLQFLGPPVRCIGRERQHAVVAPVAHAGERVDGHQLDGGHAERGDFRQAPLDARVAAACADVQLVQHRFMPRAAAPRVVAPAVRSRIDDLARAFHAAGLEARRGIGRREVAIEPVAIQRAGAAGHDGFEPAVADRGHRDRGRVFALDFDGGRAARGRPQPEARAVDLDANRAERRVERMRAGGAGGA</sequence>
<evidence type="ECO:0000313" key="1">
    <source>
        <dbReference type="EMBL" id="VWC50302.1"/>
    </source>
</evidence>
<reference evidence="1 2" key="1">
    <citation type="submission" date="2019-09" db="EMBL/GenBank/DDBJ databases">
        <authorList>
            <person name="Depoorter E."/>
        </authorList>
    </citation>
    <scope>NUCLEOTIDE SEQUENCE [LARGE SCALE GENOMIC DNA]</scope>
    <source>
        <strain evidence="1">LMG 6863</strain>
    </source>
</reference>
<evidence type="ECO:0000313" key="2">
    <source>
        <dbReference type="Proteomes" id="UP000494170"/>
    </source>
</evidence>
<gene>
    <name evidence="1" type="ORF">BLA6863_07811</name>
</gene>
<dbReference type="AlphaFoldDB" id="A0A6P2SQ47"/>
<protein>
    <submittedName>
        <fullName evidence="1">Uncharacterized protein</fullName>
    </submittedName>
</protein>